<feature type="domain" description="Deacetylase PdaC" evidence="2">
    <location>
        <begin position="46"/>
        <end position="143"/>
    </location>
</feature>
<gene>
    <name evidence="3" type="ORF">L0U89_02595</name>
</gene>
<dbReference type="InterPro" id="IPR025303">
    <property type="entry name" value="PdaC"/>
</dbReference>
<dbReference type="PROSITE" id="PS51257">
    <property type="entry name" value="PROKAR_LIPOPROTEIN"/>
    <property type="match status" value="1"/>
</dbReference>
<evidence type="ECO:0000259" key="2">
    <source>
        <dbReference type="Pfam" id="PF13739"/>
    </source>
</evidence>
<keyword evidence="4" id="KW-1185">Reference proteome</keyword>
<name>A0ABS9BSN5_9BACT</name>
<evidence type="ECO:0000259" key="1">
    <source>
        <dbReference type="Pfam" id="PF11738"/>
    </source>
</evidence>
<dbReference type="Pfam" id="PF11738">
    <property type="entry name" value="DUF3298"/>
    <property type="match status" value="1"/>
</dbReference>
<dbReference type="Proteomes" id="UP001201449">
    <property type="component" value="Unassembled WGS sequence"/>
</dbReference>
<dbReference type="Gene3D" id="3.90.640.20">
    <property type="entry name" value="Heat-shock cognate protein, ATPase"/>
    <property type="match status" value="1"/>
</dbReference>
<organism evidence="3 4">
    <name type="scientific">Mariniradius sediminis</name>
    <dbReference type="NCBI Taxonomy" id="2909237"/>
    <lineage>
        <taxon>Bacteria</taxon>
        <taxon>Pseudomonadati</taxon>
        <taxon>Bacteroidota</taxon>
        <taxon>Cytophagia</taxon>
        <taxon>Cytophagales</taxon>
        <taxon>Cyclobacteriaceae</taxon>
        <taxon>Mariniradius</taxon>
    </lineage>
</organism>
<dbReference type="Pfam" id="PF13739">
    <property type="entry name" value="PdaC"/>
    <property type="match status" value="1"/>
</dbReference>
<dbReference type="EMBL" id="JAKEVZ010000001">
    <property type="protein sequence ID" value="MCF1749948.1"/>
    <property type="molecule type" value="Genomic_DNA"/>
</dbReference>
<comment type="caution">
    <text evidence="3">The sequence shown here is derived from an EMBL/GenBank/DDBJ whole genome shotgun (WGS) entry which is preliminary data.</text>
</comment>
<protein>
    <submittedName>
        <fullName evidence="3">DUF3298 and DUF4163 domain-containing protein</fullName>
    </submittedName>
</protein>
<dbReference type="Gene3D" id="3.30.565.40">
    <property type="entry name" value="Fervidobacterium nodosum Rt17-B1 like"/>
    <property type="match status" value="1"/>
</dbReference>
<evidence type="ECO:0000313" key="4">
    <source>
        <dbReference type="Proteomes" id="UP001201449"/>
    </source>
</evidence>
<evidence type="ECO:0000313" key="3">
    <source>
        <dbReference type="EMBL" id="MCF1749948.1"/>
    </source>
</evidence>
<dbReference type="InterPro" id="IPR021729">
    <property type="entry name" value="DUF3298"/>
</dbReference>
<sequence length="252" mass="28554">MKFNHLLAFVVVSALVFSCQTKKPEESQERWAFEIKKIEQKTCAGKECVSVDISYPVFGDEKLQSLIERIIVQGMSFEGQPETLSLDSAVQGFIGEYIALKKEFPDAISWEYSMEVRVSYQSDSLLSLVFDSFSFTGGAHPNSFRSYLNFDKNTGQGITNSELILEERTLLSKAEVEFRKYHAVGEDMNLKDDGRFFLNERDEFFLPAAIGFELDSLVLYYNSYEIGPYVMGPTELKLPLSELAGIVAFTNK</sequence>
<reference evidence="3 4" key="1">
    <citation type="submission" date="2022-01" db="EMBL/GenBank/DDBJ databases">
        <title>Mariniradius saccharolyticus sp. nov., isolated from sediment of a river.</title>
        <authorList>
            <person name="Liu H."/>
        </authorList>
    </citation>
    <scope>NUCLEOTIDE SEQUENCE [LARGE SCALE GENOMIC DNA]</scope>
    <source>
        <strain evidence="3 4">RY-2</strain>
    </source>
</reference>
<accession>A0ABS9BSN5</accession>
<dbReference type="RefSeq" id="WP_234860079.1">
    <property type="nucleotide sequence ID" value="NZ_JAKEVZ010000001.1"/>
</dbReference>
<proteinExistence type="predicted"/>
<feature type="domain" description="DUF3298" evidence="1">
    <location>
        <begin position="189"/>
        <end position="241"/>
    </location>
</feature>
<dbReference type="InterPro" id="IPR037126">
    <property type="entry name" value="PdaC/RsiV-like_sf"/>
</dbReference>